<evidence type="ECO:0000313" key="5">
    <source>
        <dbReference type="Proteomes" id="UP000823922"/>
    </source>
</evidence>
<dbReference type="PANTHER" id="PTHR43673">
    <property type="entry name" value="NAD(P)H NITROREDUCTASE YDGI-RELATED"/>
    <property type="match status" value="1"/>
</dbReference>
<proteinExistence type="inferred from homology"/>
<dbReference type="SUPFAM" id="SSF55469">
    <property type="entry name" value="FMN-dependent nitroreductase-like"/>
    <property type="match status" value="1"/>
</dbReference>
<dbReference type="Gene3D" id="3.40.109.30">
    <property type="entry name" value="putative nitroreductase (tm1586), domain 2"/>
    <property type="match status" value="1"/>
</dbReference>
<dbReference type="InterPro" id="IPR000415">
    <property type="entry name" value="Nitroreductase-like"/>
</dbReference>
<reference evidence="4" key="2">
    <citation type="submission" date="2021-04" db="EMBL/GenBank/DDBJ databases">
        <authorList>
            <person name="Gilroy R."/>
        </authorList>
    </citation>
    <scope>NUCLEOTIDE SEQUENCE</scope>
    <source>
        <strain evidence="4">ChiBcec1-1630</strain>
    </source>
</reference>
<dbReference type="Proteomes" id="UP000823922">
    <property type="component" value="Unassembled WGS sequence"/>
</dbReference>
<dbReference type="Gene3D" id="3.40.109.10">
    <property type="entry name" value="NADH Oxidase"/>
    <property type="match status" value="1"/>
</dbReference>
<dbReference type="CDD" id="cd02062">
    <property type="entry name" value="Nitro_FMN_reductase"/>
    <property type="match status" value="1"/>
</dbReference>
<comment type="caution">
    <text evidence="4">The sequence shown here is derived from an EMBL/GenBank/DDBJ whole genome shotgun (WGS) entry which is preliminary data.</text>
</comment>
<dbReference type="Pfam" id="PF14512">
    <property type="entry name" value="TM1586_NiRdase"/>
    <property type="match status" value="1"/>
</dbReference>
<protein>
    <submittedName>
        <fullName evidence="4">Nitroreductase family protein</fullName>
    </submittedName>
</protein>
<feature type="domain" description="Putative nitroreductase TM1586" evidence="3">
    <location>
        <begin position="2"/>
        <end position="213"/>
    </location>
</feature>
<evidence type="ECO:0000259" key="3">
    <source>
        <dbReference type="Pfam" id="PF14512"/>
    </source>
</evidence>
<reference evidence="4" key="1">
    <citation type="journal article" date="2021" name="PeerJ">
        <title>Extensive microbial diversity within the chicken gut microbiome revealed by metagenomics and culture.</title>
        <authorList>
            <person name="Gilroy R."/>
            <person name="Ravi A."/>
            <person name="Getino M."/>
            <person name="Pursley I."/>
            <person name="Horton D.L."/>
            <person name="Alikhan N.F."/>
            <person name="Baker D."/>
            <person name="Gharbi K."/>
            <person name="Hall N."/>
            <person name="Watson M."/>
            <person name="Adriaenssens E.M."/>
            <person name="Foster-Nyarko E."/>
            <person name="Jarju S."/>
            <person name="Secka A."/>
            <person name="Antonio M."/>
            <person name="Oren A."/>
            <person name="Chaudhuri R.R."/>
            <person name="La Ragione R."/>
            <person name="Hildebrand F."/>
            <person name="Pallen M.J."/>
        </authorList>
    </citation>
    <scope>NUCLEOTIDE SEQUENCE</scope>
    <source>
        <strain evidence="4">ChiBcec1-1630</strain>
    </source>
</reference>
<dbReference type="GO" id="GO:0016491">
    <property type="term" value="F:oxidoreductase activity"/>
    <property type="evidence" value="ECO:0007669"/>
    <property type="project" value="UniProtKB-KW"/>
</dbReference>
<sequence length="225" mass="24899">MDLLQAMRNRHSVRSYTNKPIEGEVKEKLSALIAQCNGESGLHIQLVLDEPNAFDSMMAHYGKFSGVRNYIVMAGKKTAELEETCGYYGEKIVLYAQTLGLNTCWVAMTYSKGKAVFQLDQDEKVCLVIAVGYGETEGTAHKVKSRERVMKVQGTPPEWFIRGIDAALLAPTAMNQQKFVFSLDGNTVSAKAGMGFYSRIDLGIAKYHFEIGAGTENFQWGKTSS</sequence>
<evidence type="ECO:0000313" key="4">
    <source>
        <dbReference type="EMBL" id="HJC87275.1"/>
    </source>
</evidence>
<gene>
    <name evidence="4" type="ORF">H9926_04580</name>
</gene>
<evidence type="ECO:0000256" key="1">
    <source>
        <dbReference type="ARBA" id="ARBA00007118"/>
    </source>
</evidence>
<dbReference type="PANTHER" id="PTHR43673:SF10">
    <property type="entry name" value="NADH DEHYDROGENASE_NAD(P)H NITROREDUCTASE XCC3605-RELATED"/>
    <property type="match status" value="1"/>
</dbReference>
<dbReference type="AlphaFoldDB" id="A0A9D2QGN4"/>
<evidence type="ECO:0000256" key="2">
    <source>
        <dbReference type="ARBA" id="ARBA00023002"/>
    </source>
</evidence>
<accession>A0A9D2QGN4</accession>
<dbReference type="InterPro" id="IPR029478">
    <property type="entry name" value="TM1586_NiRdase"/>
</dbReference>
<comment type="similarity">
    <text evidence="1">Belongs to the nitroreductase family.</text>
</comment>
<organism evidence="4 5">
    <name type="scientific">Candidatus Eisenbergiella intestinigallinarum</name>
    <dbReference type="NCBI Taxonomy" id="2838549"/>
    <lineage>
        <taxon>Bacteria</taxon>
        <taxon>Bacillati</taxon>
        <taxon>Bacillota</taxon>
        <taxon>Clostridia</taxon>
        <taxon>Lachnospirales</taxon>
        <taxon>Lachnospiraceae</taxon>
        <taxon>Eisenbergiella</taxon>
    </lineage>
</organism>
<keyword evidence="2" id="KW-0560">Oxidoreductase</keyword>
<name>A0A9D2QGN4_9FIRM</name>
<dbReference type="EMBL" id="DWVS01000113">
    <property type="protein sequence ID" value="HJC87275.1"/>
    <property type="molecule type" value="Genomic_DNA"/>
</dbReference>